<comment type="function">
    <text evidence="2">Involved in the storage or transport of lipids necessary for membrane maintenance under stressful conditions. Displays a binding preference for lysophospholipids.</text>
</comment>
<comment type="similarity">
    <text evidence="1 2">Belongs to the calycin superfamily. Lipocalin family.</text>
</comment>
<keyword evidence="2" id="KW-0449">Lipoprotein</keyword>
<dbReference type="PIRSF" id="PIRSF036893">
    <property type="entry name" value="Lipocalin_ApoD"/>
    <property type="match status" value="1"/>
</dbReference>
<dbReference type="InterPro" id="IPR022272">
    <property type="entry name" value="Lipocalin_CS"/>
</dbReference>
<dbReference type="GO" id="GO:0006950">
    <property type="term" value="P:response to stress"/>
    <property type="evidence" value="ECO:0007669"/>
    <property type="project" value="UniProtKB-ARBA"/>
</dbReference>
<evidence type="ECO:0000256" key="1">
    <source>
        <dbReference type="ARBA" id="ARBA00006889"/>
    </source>
</evidence>
<dbReference type="EMBL" id="CP018911">
    <property type="protein sequence ID" value="AZU05001.1"/>
    <property type="molecule type" value="Genomic_DNA"/>
</dbReference>
<dbReference type="SUPFAM" id="SSF50814">
    <property type="entry name" value="Lipocalins"/>
    <property type="match status" value="1"/>
</dbReference>
<keyword evidence="2" id="KW-0472">Membrane</keyword>
<evidence type="ECO:0000313" key="3">
    <source>
        <dbReference type="EMBL" id="AZU05001.1"/>
    </source>
</evidence>
<dbReference type="PROSITE" id="PS51257">
    <property type="entry name" value="PROKAR_LIPOPROTEIN"/>
    <property type="match status" value="1"/>
</dbReference>
<dbReference type="GO" id="GO:0009279">
    <property type="term" value="C:cell outer membrane"/>
    <property type="evidence" value="ECO:0007669"/>
    <property type="project" value="UniProtKB-SubCell"/>
</dbReference>
<dbReference type="GO" id="GO:0008289">
    <property type="term" value="F:lipid binding"/>
    <property type="evidence" value="ECO:0007669"/>
    <property type="project" value="UniProtKB-UniRule"/>
</dbReference>
<dbReference type="AlphaFoldDB" id="A0A3T0ECI9"/>
<dbReference type="OrthoDB" id="594739at2"/>
<dbReference type="InterPro" id="IPR022271">
    <property type="entry name" value="Lipocalin_ApoD"/>
</dbReference>
<gene>
    <name evidence="3" type="ORF">X907_2487</name>
</gene>
<dbReference type="Proteomes" id="UP000286954">
    <property type="component" value="Chromosome"/>
</dbReference>
<dbReference type="CDD" id="cd19438">
    <property type="entry name" value="lipocalin_Blc-like"/>
    <property type="match status" value="1"/>
</dbReference>
<keyword evidence="4" id="KW-1185">Reference proteome</keyword>
<dbReference type="InterPro" id="IPR000566">
    <property type="entry name" value="Lipocln_cytosolic_FA-bd_dom"/>
</dbReference>
<comment type="subcellular location">
    <subcellularLocation>
        <location evidence="2">Cell outer membrane</location>
    </subcellularLocation>
</comment>
<dbReference type="Pfam" id="PF08212">
    <property type="entry name" value="Lipocalin_2"/>
    <property type="match status" value="1"/>
</dbReference>
<reference evidence="3 4" key="1">
    <citation type="submission" date="2016-12" db="EMBL/GenBank/DDBJ databases">
        <title>The genome of dimorphic prosthecate Glycocaulis alkaliphilus 6b-8t, isolated from crude oil dictates its adaptability in petroleum environments.</title>
        <authorList>
            <person name="Wu X.-L."/>
            <person name="Geng S."/>
        </authorList>
    </citation>
    <scope>NUCLEOTIDE SEQUENCE [LARGE SCALE GENOMIC DNA]</scope>
    <source>
        <strain evidence="3 4">6B-8</strain>
    </source>
</reference>
<dbReference type="RefSeq" id="WP_127568419.1">
    <property type="nucleotide sequence ID" value="NZ_BMFB01000001.1"/>
</dbReference>
<accession>A0A3T0ECI9</accession>
<dbReference type="KEGG" id="gak:X907_2487"/>
<dbReference type="PANTHER" id="PTHR10612:SF34">
    <property type="entry name" value="APOLIPOPROTEIN D"/>
    <property type="match status" value="1"/>
</dbReference>
<name>A0A3T0ECI9_9PROT</name>
<evidence type="ECO:0000313" key="4">
    <source>
        <dbReference type="Proteomes" id="UP000286954"/>
    </source>
</evidence>
<keyword evidence="2" id="KW-0998">Cell outer membrane</keyword>
<organism evidence="3 4">
    <name type="scientific">Glycocaulis alkaliphilus</name>
    <dbReference type="NCBI Taxonomy" id="1434191"/>
    <lineage>
        <taxon>Bacteria</taxon>
        <taxon>Pseudomonadati</taxon>
        <taxon>Pseudomonadota</taxon>
        <taxon>Alphaproteobacteria</taxon>
        <taxon>Maricaulales</taxon>
        <taxon>Maricaulaceae</taxon>
        <taxon>Glycocaulis</taxon>
    </lineage>
</organism>
<dbReference type="PRINTS" id="PR01171">
    <property type="entry name" value="BCTLIPOCALIN"/>
</dbReference>
<sequence>MIRPALLAFAALALAACQPPSGRESDAPPLQTVENVEIERYLGRWFEIARYDHRFERGCAGVTADYALRDDGLIDVTNTCYQGGLDGVAETANGRARIADEATNAQLEVSFFGPFWGDYWIIDLAEDYSWAIVSEPGGRYLWILSRTPQMDEDTLARRLDWLEAQGFDTSRLIRVEQWESAGAAPDAGQAR</sequence>
<protein>
    <recommendedName>
        <fullName evidence="2">Outer membrane lipoprotein Blc</fullName>
    </recommendedName>
</protein>
<dbReference type="InterPro" id="IPR002446">
    <property type="entry name" value="Lipocalin_bac"/>
</dbReference>
<dbReference type="InterPro" id="IPR047202">
    <property type="entry name" value="Lipocalin_Blc-like_dom"/>
</dbReference>
<evidence type="ECO:0000256" key="2">
    <source>
        <dbReference type="PIRNR" id="PIRNR036893"/>
    </source>
</evidence>
<proteinExistence type="inferred from homology"/>
<dbReference type="InterPro" id="IPR012674">
    <property type="entry name" value="Calycin"/>
</dbReference>
<dbReference type="Gene3D" id="2.40.128.20">
    <property type="match status" value="1"/>
</dbReference>
<dbReference type="PROSITE" id="PS00213">
    <property type="entry name" value="LIPOCALIN"/>
    <property type="match status" value="1"/>
</dbReference>
<comment type="subunit">
    <text evidence="2">Homodimer.</text>
</comment>
<keyword evidence="2" id="KW-0446">Lipid-binding</keyword>
<dbReference type="PANTHER" id="PTHR10612">
    <property type="entry name" value="APOLIPOPROTEIN D"/>
    <property type="match status" value="1"/>
</dbReference>